<protein>
    <submittedName>
        <fullName evidence="3">Exopolyphosphatase</fullName>
    </submittedName>
</protein>
<dbReference type="Proteomes" id="UP000248301">
    <property type="component" value="Unassembled WGS sequence"/>
</dbReference>
<dbReference type="InterPro" id="IPR043129">
    <property type="entry name" value="ATPase_NBD"/>
</dbReference>
<dbReference type="PANTHER" id="PTHR30005">
    <property type="entry name" value="EXOPOLYPHOSPHATASE"/>
    <property type="match status" value="1"/>
</dbReference>
<feature type="region of interest" description="Disordered" evidence="1">
    <location>
        <begin position="377"/>
        <end position="397"/>
    </location>
</feature>
<dbReference type="CDD" id="cd24054">
    <property type="entry name" value="ASKHA_NBD_AaPPX-GppA_MtPPX2-like"/>
    <property type="match status" value="1"/>
</dbReference>
<dbReference type="EMBL" id="NKUF01000011">
    <property type="protein sequence ID" value="PYD63439.1"/>
    <property type="molecule type" value="Genomic_DNA"/>
</dbReference>
<evidence type="ECO:0000313" key="3">
    <source>
        <dbReference type="EMBL" id="PYD63439.1"/>
    </source>
</evidence>
<dbReference type="InterPro" id="IPR003695">
    <property type="entry name" value="Ppx_GppA_N"/>
</dbReference>
<reference evidence="3 4" key="1">
    <citation type="submission" date="2017-07" db="EMBL/GenBank/DDBJ databases">
        <title>A draft genome sequence of Gluconacetobacter entanii LTH 4560.</title>
        <authorList>
            <person name="Skraban J."/>
            <person name="Cleenwerck I."/>
            <person name="Vandamme P."/>
            <person name="Trcek J."/>
        </authorList>
    </citation>
    <scope>NUCLEOTIDE SEQUENCE [LARGE SCALE GENOMIC DNA]</scope>
    <source>
        <strain evidence="3 4">LTH 4560</strain>
    </source>
</reference>
<name>A0A318PT80_9PROT</name>
<comment type="caution">
    <text evidence="3">The sequence shown here is derived from an EMBL/GenBank/DDBJ whole genome shotgun (WGS) entry which is preliminary data.</text>
</comment>
<proteinExistence type="predicted"/>
<sequence length="397" mass="43459">MMECLERQRIARMLHDVPRPAAPGQGPQMFGMSDFRRLPSAAPLYAALDLGTHNCRLMVAAPAGRGFRVIDSFSRVVRLGEGLHHTGRLGHEAMERTADALRACAVRMRRAGLRKYTAIATEACRRAENGLAFLDGIRNETGLSISIISAREEAELALRSCASLLHDGRFSPLRERALLFDIGGGSTEIAWVRTDHARRRQSLIGYLSLPVGVITISEQLGDAAFTPEGYGRMVAMVRQQLEAFEDVHCIRREISSGNVVLMGTSGTVTTLASVAMGQVRYDRAMIDGATLPMEQALEVIRRLNGMDRAGLSGHVGIGPDRARYIMAGCAIFEAIQQAWPVPEVVVADRGLRDGMLLRMIDRSSRIAFQPVPSSFSPVRHKLKPTSGPLHETTPSRP</sequence>
<dbReference type="InterPro" id="IPR050273">
    <property type="entry name" value="GppA/Ppx_hydrolase"/>
</dbReference>
<organism evidence="3 4">
    <name type="scientific">Gluconacetobacter entanii</name>
    <dbReference type="NCBI Taxonomy" id="108528"/>
    <lineage>
        <taxon>Bacteria</taxon>
        <taxon>Pseudomonadati</taxon>
        <taxon>Pseudomonadota</taxon>
        <taxon>Alphaproteobacteria</taxon>
        <taxon>Acetobacterales</taxon>
        <taxon>Acetobacteraceae</taxon>
        <taxon>Gluconacetobacter</taxon>
    </lineage>
</organism>
<evidence type="ECO:0000259" key="2">
    <source>
        <dbReference type="Pfam" id="PF02541"/>
    </source>
</evidence>
<dbReference type="Pfam" id="PF02541">
    <property type="entry name" value="Ppx-GppA"/>
    <property type="match status" value="1"/>
</dbReference>
<dbReference type="Gene3D" id="3.30.420.150">
    <property type="entry name" value="Exopolyphosphatase. Domain 2"/>
    <property type="match status" value="1"/>
</dbReference>
<accession>A0A318PT80</accession>
<evidence type="ECO:0000313" key="4">
    <source>
        <dbReference type="Proteomes" id="UP000248301"/>
    </source>
</evidence>
<dbReference type="OrthoDB" id="9793035at2"/>
<gene>
    <name evidence="3" type="ORF">CFR72_06780</name>
</gene>
<dbReference type="GO" id="GO:0016462">
    <property type="term" value="F:pyrophosphatase activity"/>
    <property type="evidence" value="ECO:0007669"/>
    <property type="project" value="TreeGrafter"/>
</dbReference>
<feature type="domain" description="Ppx/GppA phosphatase N-terminal" evidence="2">
    <location>
        <begin position="64"/>
        <end position="362"/>
    </location>
</feature>
<dbReference type="AlphaFoldDB" id="A0A318PT80"/>
<dbReference type="SUPFAM" id="SSF53067">
    <property type="entry name" value="Actin-like ATPase domain"/>
    <property type="match status" value="2"/>
</dbReference>
<dbReference type="PANTHER" id="PTHR30005:SF0">
    <property type="entry name" value="RETROGRADE REGULATION PROTEIN 2"/>
    <property type="match status" value="1"/>
</dbReference>
<dbReference type="Gene3D" id="3.30.420.40">
    <property type="match status" value="1"/>
</dbReference>
<evidence type="ECO:0000256" key="1">
    <source>
        <dbReference type="SAM" id="MobiDB-lite"/>
    </source>
</evidence>